<protein>
    <recommendedName>
        <fullName evidence="14">glucan 1,3-beta-glucosidase</fullName>
        <ecNumber evidence="14">3.2.1.58</ecNumber>
    </recommendedName>
    <alternativeName>
        <fullName evidence="15">Exo-1,3-beta-glucanase D</fullName>
    </alternativeName>
</protein>
<feature type="chain" id="PRO_5009193216" description="glucan 1,3-beta-glucosidase" evidence="19">
    <location>
        <begin position="22"/>
        <end position="598"/>
    </location>
</feature>
<dbReference type="GO" id="GO:0009986">
    <property type="term" value="C:cell surface"/>
    <property type="evidence" value="ECO:0007669"/>
    <property type="project" value="TreeGrafter"/>
</dbReference>
<proteinExistence type="inferred from homology"/>
<feature type="transmembrane region" description="Helical" evidence="18">
    <location>
        <begin position="559"/>
        <end position="577"/>
    </location>
</feature>
<accession>A0A1E7FKY0</accession>
<evidence type="ECO:0000256" key="15">
    <source>
        <dbReference type="ARBA" id="ARBA00041260"/>
    </source>
</evidence>
<dbReference type="InterPro" id="IPR050386">
    <property type="entry name" value="Glycosyl_hydrolase_5"/>
</dbReference>
<keyword evidence="19" id="KW-0732">Signal</keyword>
<comment type="subcellular location">
    <subcellularLocation>
        <location evidence="1">Cell membrane</location>
        <topology evidence="1">Single-pass type II membrane protein</topology>
    </subcellularLocation>
</comment>
<dbReference type="Gene3D" id="3.20.20.80">
    <property type="entry name" value="Glycosidases"/>
    <property type="match status" value="1"/>
</dbReference>
<comment type="function">
    <text evidence="13">Glucosidase involved in the degradation of cellulosic biomass. Active on lichenan.</text>
</comment>
<dbReference type="GO" id="GO:0009251">
    <property type="term" value="P:glucan catabolic process"/>
    <property type="evidence" value="ECO:0007669"/>
    <property type="project" value="TreeGrafter"/>
</dbReference>
<keyword evidence="4 18" id="KW-0812">Transmembrane</keyword>
<keyword evidence="9" id="KW-0325">Glycoprotein</keyword>
<keyword evidence="10 16" id="KW-0326">Glycosidase</keyword>
<keyword evidence="11" id="KW-0961">Cell wall biogenesis/degradation</keyword>
<dbReference type="GO" id="GO:0071555">
    <property type="term" value="P:cell wall organization"/>
    <property type="evidence" value="ECO:0007669"/>
    <property type="project" value="UniProtKB-KW"/>
</dbReference>
<evidence type="ECO:0000256" key="8">
    <source>
        <dbReference type="ARBA" id="ARBA00023136"/>
    </source>
</evidence>
<evidence type="ECO:0000256" key="9">
    <source>
        <dbReference type="ARBA" id="ARBA00023180"/>
    </source>
</evidence>
<keyword evidence="8 18" id="KW-0472">Membrane</keyword>
<evidence type="ECO:0000256" key="6">
    <source>
        <dbReference type="ARBA" id="ARBA00022968"/>
    </source>
</evidence>
<name>A0A1E7FKY0_9STRA</name>
<feature type="signal peptide" evidence="19">
    <location>
        <begin position="1"/>
        <end position="21"/>
    </location>
</feature>
<organism evidence="21 22">
    <name type="scientific">Fragilariopsis cylindrus CCMP1102</name>
    <dbReference type="NCBI Taxonomy" id="635003"/>
    <lineage>
        <taxon>Eukaryota</taxon>
        <taxon>Sar</taxon>
        <taxon>Stramenopiles</taxon>
        <taxon>Ochrophyta</taxon>
        <taxon>Bacillariophyta</taxon>
        <taxon>Bacillariophyceae</taxon>
        <taxon>Bacillariophycidae</taxon>
        <taxon>Bacillariales</taxon>
        <taxon>Bacillariaceae</taxon>
        <taxon>Fragilariopsis</taxon>
    </lineage>
</organism>
<evidence type="ECO:0000256" key="17">
    <source>
        <dbReference type="SAM" id="MobiDB-lite"/>
    </source>
</evidence>
<feature type="domain" description="Glycoside hydrolase family 5" evidence="20">
    <location>
        <begin position="118"/>
        <end position="370"/>
    </location>
</feature>
<dbReference type="InParanoid" id="A0A1E7FKY0"/>
<evidence type="ECO:0000256" key="11">
    <source>
        <dbReference type="ARBA" id="ARBA00023316"/>
    </source>
</evidence>
<dbReference type="InterPro" id="IPR017853">
    <property type="entry name" value="GH"/>
</dbReference>
<evidence type="ECO:0000256" key="2">
    <source>
        <dbReference type="ARBA" id="ARBA00005641"/>
    </source>
</evidence>
<dbReference type="PANTHER" id="PTHR31297">
    <property type="entry name" value="GLUCAN ENDO-1,6-BETA-GLUCOSIDASE B"/>
    <property type="match status" value="1"/>
</dbReference>
<evidence type="ECO:0000256" key="4">
    <source>
        <dbReference type="ARBA" id="ARBA00022692"/>
    </source>
</evidence>
<comment type="similarity">
    <text evidence="2 16">Belongs to the glycosyl hydrolase 5 (cellulase A) family.</text>
</comment>
<dbReference type="KEGG" id="fcy:FRACYDRAFT_207213"/>
<dbReference type="EC" id="3.2.1.58" evidence="14"/>
<gene>
    <name evidence="21" type="primary">EXG2</name>
    <name evidence="21" type="ORF">FRACYDRAFT_207213</name>
</gene>
<evidence type="ECO:0000256" key="13">
    <source>
        <dbReference type="ARBA" id="ARBA00037126"/>
    </source>
</evidence>
<evidence type="ECO:0000256" key="3">
    <source>
        <dbReference type="ARBA" id="ARBA00022475"/>
    </source>
</evidence>
<dbReference type="GO" id="GO:0005886">
    <property type="term" value="C:plasma membrane"/>
    <property type="evidence" value="ECO:0007669"/>
    <property type="project" value="UniProtKB-SubCell"/>
</dbReference>
<keyword evidence="6" id="KW-0735">Signal-anchor</keyword>
<evidence type="ECO:0000256" key="12">
    <source>
        <dbReference type="ARBA" id="ARBA00036824"/>
    </source>
</evidence>
<evidence type="ECO:0000256" key="18">
    <source>
        <dbReference type="SAM" id="Phobius"/>
    </source>
</evidence>
<sequence length="598" mass="68540">MKLITIFLLVISVACTASVVAEKQFIRGVNIGGWLLAERFITPYLFALNSCQLQGDWCFYPNQISAPPASSQKHKYCDLYSCKPHLIETLTEDITKDYPTDEKTLLSSFPNKALAKEYMSFHWDNFVTKDDVKFLSEVANVEYVRVPLPHYVMNDILDDEPWIDGQWLYFVRFVGWCRQYNINVWIDMHTTFGSQDGFEVTGESLPEASECQHWITSPENVNRSLDAIKDISQAIMDDNLRDVVTGFGILNSPFVNCPQTQIEKYSNDAFKIVRDIMGDNTAVYMTDSFNAANWNNGWWDDSNLHNNTYIDSHYYHVFNQNERALSPKQHIAYTCAKLAKETSSCCYEDHPKNTKPSNGVSRIVGEWSAAYDILPKEMVKEIMKEIQDPKNQMDQKVAMMERTLSEERKEFLEHHVQAQMVSYESVDTGASSGWFFYTLKMEGGAFAEWDFSRGVKEGWIPEIPDKYTNSASLFGSCQEIAAKTIDNMNIVKQFPDPQKVKTRLGPAIDDDYVVSHAGGGNTGGSSRSTNNPNKDKSEPLEIPTSNNTLKKEKSRSFHWFRFFALVFFGYGIWHVFLKDQYGFGRQRGEYNALRQMNI</sequence>
<evidence type="ECO:0000313" key="22">
    <source>
        <dbReference type="Proteomes" id="UP000095751"/>
    </source>
</evidence>
<keyword evidence="5 16" id="KW-0378">Hydrolase</keyword>
<comment type="catalytic activity">
    <reaction evidence="12">
        <text>Successive hydrolysis of beta-D-glucose units from the non-reducing ends of (1-&gt;3)-beta-D-glucans, releasing alpha-glucose.</text>
        <dbReference type="EC" id="3.2.1.58"/>
    </reaction>
</comment>
<dbReference type="AlphaFoldDB" id="A0A1E7FKY0"/>
<evidence type="ECO:0000313" key="21">
    <source>
        <dbReference type="EMBL" id="OEU18829.1"/>
    </source>
</evidence>
<dbReference type="GO" id="GO:0005576">
    <property type="term" value="C:extracellular region"/>
    <property type="evidence" value="ECO:0007669"/>
    <property type="project" value="TreeGrafter"/>
</dbReference>
<evidence type="ECO:0000256" key="5">
    <source>
        <dbReference type="ARBA" id="ARBA00022801"/>
    </source>
</evidence>
<dbReference type="OrthoDB" id="1887033at2759"/>
<evidence type="ECO:0000256" key="14">
    <source>
        <dbReference type="ARBA" id="ARBA00038929"/>
    </source>
</evidence>
<dbReference type="EMBL" id="KV784356">
    <property type="protein sequence ID" value="OEU18829.1"/>
    <property type="molecule type" value="Genomic_DNA"/>
</dbReference>
<dbReference type="PROSITE" id="PS51257">
    <property type="entry name" value="PROKAR_LIPOPROTEIN"/>
    <property type="match status" value="1"/>
</dbReference>
<dbReference type="GO" id="GO:0004338">
    <property type="term" value="F:glucan exo-1,3-beta-glucosidase activity"/>
    <property type="evidence" value="ECO:0007669"/>
    <property type="project" value="UniProtKB-EC"/>
</dbReference>
<keyword evidence="3" id="KW-1003">Cell membrane</keyword>
<dbReference type="InterPro" id="IPR001547">
    <property type="entry name" value="Glyco_hydro_5"/>
</dbReference>
<evidence type="ECO:0000256" key="16">
    <source>
        <dbReference type="RuleBase" id="RU361153"/>
    </source>
</evidence>
<keyword evidence="22" id="KW-1185">Reference proteome</keyword>
<evidence type="ECO:0000256" key="19">
    <source>
        <dbReference type="SAM" id="SignalP"/>
    </source>
</evidence>
<dbReference type="Pfam" id="PF00150">
    <property type="entry name" value="Cellulase"/>
    <property type="match status" value="1"/>
</dbReference>
<feature type="region of interest" description="Disordered" evidence="17">
    <location>
        <begin position="518"/>
        <end position="547"/>
    </location>
</feature>
<keyword evidence="7 18" id="KW-1133">Transmembrane helix</keyword>
<evidence type="ECO:0000256" key="7">
    <source>
        <dbReference type="ARBA" id="ARBA00022989"/>
    </source>
</evidence>
<dbReference type="PANTHER" id="PTHR31297:SF34">
    <property type="entry name" value="GLUCAN 1,3-BETA-GLUCOSIDASE 2"/>
    <property type="match status" value="1"/>
</dbReference>
<reference evidence="21 22" key="1">
    <citation type="submission" date="2016-09" db="EMBL/GenBank/DDBJ databases">
        <title>Extensive genetic diversity and differential bi-allelic expression allows diatom success in the polar Southern Ocean.</title>
        <authorList>
            <consortium name="DOE Joint Genome Institute"/>
            <person name="Mock T."/>
            <person name="Otillar R.P."/>
            <person name="Strauss J."/>
            <person name="Dupont C."/>
            <person name="Frickenhaus S."/>
            <person name="Maumus F."/>
            <person name="Mcmullan M."/>
            <person name="Sanges R."/>
            <person name="Schmutz J."/>
            <person name="Toseland A."/>
            <person name="Valas R."/>
            <person name="Veluchamy A."/>
            <person name="Ward B.J."/>
            <person name="Allen A."/>
            <person name="Barry K."/>
            <person name="Falciatore A."/>
            <person name="Ferrante M."/>
            <person name="Fortunato A.E."/>
            <person name="Gloeckner G."/>
            <person name="Gruber A."/>
            <person name="Hipkin R."/>
            <person name="Janech M."/>
            <person name="Kroth P."/>
            <person name="Leese F."/>
            <person name="Lindquist E."/>
            <person name="Lyon B.R."/>
            <person name="Martin J."/>
            <person name="Mayer C."/>
            <person name="Parker M."/>
            <person name="Quesneville H."/>
            <person name="Raymond J."/>
            <person name="Uhlig C."/>
            <person name="Valentin K.U."/>
            <person name="Worden A.Z."/>
            <person name="Armbrust E.V."/>
            <person name="Bowler C."/>
            <person name="Green B."/>
            <person name="Moulton V."/>
            <person name="Van Oosterhout C."/>
            <person name="Grigoriev I."/>
        </authorList>
    </citation>
    <scope>NUCLEOTIDE SEQUENCE [LARGE SCALE GENOMIC DNA]</scope>
    <source>
        <strain evidence="21 22">CCMP1102</strain>
    </source>
</reference>
<evidence type="ECO:0000259" key="20">
    <source>
        <dbReference type="Pfam" id="PF00150"/>
    </source>
</evidence>
<evidence type="ECO:0000256" key="1">
    <source>
        <dbReference type="ARBA" id="ARBA00004401"/>
    </source>
</evidence>
<dbReference type="Proteomes" id="UP000095751">
    <property type="component" value="Unassembled WGS sequence"/>
</dbReference>
<evidence type="ECO:0000256" key="10">
    <source>
        <dbReference type="ARBA" id="ARBA00023295"/>
    </source>
</evidence>
<dbReference type="SUPFAM" id="SSF51445">
    <property type="entry name" value="(Trans)glycosidases"/>
    <property type="match status" value="1"/>
</dbReference>